<dbReference type="AlphaFoldDB" id="G8YKG5"/>
<dbReference type="InterPro" id="IPR022052">
    <property type="entry name" value="Histone-bd_RBBP4-like_N"/>
</dbReference>
<dbReference type="Pfam" id="PF12265">
    <property type="entry name" value="CAF1C_H4-bd"/>
    <property type="match status" value="1"/>
</dbReference>
<dbReference type="GO" id="GO:0006325">
    <property type="term" value="P:chromatin organization"/>
    <property type="evidence" value="ECO:0007669"/>
    <property type="project" value="UniProtKB-KW"/>
</dbReference>
<dbReference type="Gene3D" id="2.130.10.10">
    <property type="entry name" value="YVTN repeat-like/Quinoprotein amine dehydrogenase"/>
    <property type="match status" value="1"/>
</dbReference>
<gene>
    <name evidence="7" type="primary">Piso0_003142</name>
    <name evidence="7" type="ORF">GNLVRS01_PISO0G05814g</name>
    <name evidence="8" type="ORF">GNLVRS01_PISO0H05815g</name>
</gene>
<dbReference type="PROSITE" id="PS50082">
    <property type="entry name" value="WD_REPEATS_2"/>
    <property type="match status" value="3"/>
</dbReference>
<keyword evidence="1 4" id="KW-0853">WD repeat</keyword>
<evidence type="ECO:0000256" key="2">
    <source>
        <dbReference type="ARBA" id="ARBA00022737"/>
    </source>
</evidence>
<dbReference type="OrthoDB" id="427795at2759"/>
<dbReference type="PROSITE" id="PS50294">
    <property type="entry name" value="WD_REPEATS_REGION"/>
    <property type="match status" value="1"/>
</dbReference>
<reference evidence="7" key="1">
    <citation type="submission" date="2011-10" db="EMBL/GenBank/DDBJ databases">
        <authorList>
            <person name="Genoscope - CEA"/>
        </authorList>
    </citation>
    <scope>NUCLEOTIDE SEQUENCE</scope>
</reference>
<sequence>MGDHSATELAEAEKEIVAEHQLREKVTNEEFKIWKKTVPLLYDTIHTHAFDFPSLSLQWLPDYDVSDDKNSITVKFLFGTNTSQHSQDYLKLGSLKLPSTLAPNFSEFSKSDSIPLPTPSGPGQTNFKTVSTWKHNGEINRLRLSSDYSKVITFDNVGDIHLYDLQGESKDPIDFKYHKLEGYSLEWVGNQRFLSGSNDSQIALWDISKPSTPIQGFKSHNAVINDLSFSEKLPNLFGSVADDYLTQIHDFRVAVNTNPAISQKSSHIQNSIAFNPDVSSLFATGGKDNIISLFDLRKPSVPFRKLFGHSDSVIGIKWNQNDPLNLVTWSLDKHVISWDLSHLDEEFTYPSSESSENSRKKNTKSVDPCLDFIHGGHTNRVNDVDIHPKIKGLIASSGDDNLIEVWKKKTILVETDEEEAENDDNQAEEGSDSANANQTKGPAGHSNSDEEKTDA</sequence>
<evidence type="ECO:0000256" key="1">
    <source>
        <dbReference type="ARBA" id="ARBA00022574"/>
    </source>
</evidence>
<dbReference type="eggNOG" id="KOG0264">
    <property type="taxonomic scope" value="Eukaryota"/>
</dbReference>
<proteinExistence type="predicted"/>
<dbReference type="InParanoid" id="G8YKG5"/>
<evidence type="ECO:0000256" key="4">
    <source>
        <dbReference type="PROSITE-ProRule" id="PRU00221"/>
    </source>
</evidence>
<dbReference type="SUPFAM" id="SSF50978">
    <property type="entry name" value="WD40 repeat-like"/>
    <property type="match status" value="1"/>
</dbReference>
<evidence type="ECO:0000259" key="6">
    <source>
        <dbReference type="Pfam" id="PF12265"/>
    </source>
</evidence>
<reference evidence="9" key="2">
    <citation type="journal article" date="2012" name="G3 (Bethesda)">
        <title>Pichia sorbitophila, an interspecies yeast hybrid reveals early steps of genome resolution following polyploidization.</title>
        <authorList>
            <person name="Leh Louis V."/>
            <person name="Despons L."/>
            <person name="Friedrich A."/>
            <person name="Martin T."/>
            <person name="Durrens P."/>
            <person name="Casaregola S."/>
            <person name="Neuveglise C."/>
            <person name="Fairhead C."/>
            <person name="Marck C."/>
            <person name="Cruz J.A."/>
            <person name="Straub M.L."/>
            <person name="Kugler V."/>
            <person name="Sacerdot C."/>
            <person name="Uzunov Z."/>
            <person name="Thierry A."/>
            <person name="Weiss S."/>
            <person name="Bleykasten C."/>
            <person name="De Montigny J."/>
            <person name="Jacques N."/>
            <person name="Jung P."/>
            <person name="Lemaire M."/>
            <person name="Mallet S."/>
            <person name="Morel G."/>
            <person name="Richard G.F."/>
            <person name="Sarkar A."/>
            <person name="Savel G."/>
            <person name="Schacherer J."/>
            <person name="Seret M.L."/>
            <person name="Talla E."/>
            <person name="Samson G."/>
            <person name="Jubin C."/>
            <person name="Poulain J."/>
            <person name="Vacherie B."/>
            <person name="Barbe V."/>
            <person name="Pelletier E."/>
            <person name="Sherman D.J."/>
            <person name="Westhof E."/>
            <person name="Weissenbach J."/>
            <person name="Baret P.V."/>
            <person name="Wincker P."/>
            <person name="Gaillardin C."/>
            <person name="Dujon B."/>
            <person name="Souciet J.L."/>
        </authorList>
    </citation>
    <scope>NUCLEOTIDE SEQUENCE [LARGE SCALE GENOMIC DNA]</scope>
    <source>
        <strain evidence="9">ATCC MYA-4447 / BCRC 22081 / CBS 7064 / NBRC 10061 / NRRL Y-12695</strain>
    </source>
</reference>
<dbReference type="STRING" id="559304.G8YKG5"/>
<dbReference type="EMBL" id="FO082053">
    <property type="protein sequence ID" value="CCE80045.1"/>
    <property type="molecule type" value="Genomic_DNA"/>
</dbReference>
<keyword evidence="3" id="KW-0156">Chromatin regulator</keyword>
<protein>
    <submittedName>
        <fullName evidence="7">Piso0_003142 protein</fullName>
    </submittedName>
</protein>
<dbReference type="PANTHER" id="PTHR22850">
    <property type="entry name" value="WD40 REPEAT FAMILY"/>
    <property type="match status" value="1"/>
</dbReference>
<dbReference type="Proteomes" id="UP000005222">
    <property type="component" value="Chromosome H"/>
</dbReference>
<evidence type="ECO:0000313" key="9">
    <source>
        <dbReference type="Proteomes" id="UP000005222"/>
    </source>
</evidence>
<evidence type="ECO:0000256" key="3">
    <source>
        <dbReference type="ARBA" id="ARBA00022853"/>
    </source>
</evidence>
<evidence type="ECO:0000256" key="5">
    <source>
        <dbReference type="SAM" id="MobiDB-lite"/>
    </source>
</evidence>
<feature type="repeat" description="WD" evidence="4">
    <location>
        <begin position="175"/>
        <end position="215"/>
    </location>
</feature>
<keyword evidence="9" id="KW-1185">Reference proteome</keyword>
<feature type="domain" description="Histone-binding protein RBBP4-like N-terminal" evidence="6">
    <location>
        <begin position="29"/>
        <end position="99"/>
    </location>
</feature>
<organism evidence="7 9">
    <name type="scientific">Pichia sorbitophila (strain ATCC MYA-4447 / BCRC 22081 / CBS 7064 / NBRC 10061 / NRRL Y-12695)</name>
    <name type="common">Hybrid yeast</name>
    <dbReference type="NCBI Taxonomy" id="559304"/>
    <lineage>
        <taxon>Eukaryota</taxon>
        <taxon>Fungi</taxon>
        <taxon>Dikarya</taxon>
        <taxon>Ascomycota</taxon>
        <taxon>Saccharomycotina</taxon>
        <taxon>Pichiomycetes</taxon>
        <taxon>Debaryomycetaceae</taxon>
        <taxon>Millerozyma</taxon>
    </lineage>
</organism>
<evidence type="ECO:0000313" key="8">
    <source>
        <dbReference type="EMBL" id="CCE80810.1"/>
    </source>
</evidence>
<dbReference type="EMBL" id="FO082052">
    <property type="protein sequence ID" value="CCE80810.1"/>
    <property type="molecule type" value="Genomic_DNA"/>
</dbReference>
<dbReference type="InterPro" id="IPR036322">
    <property type="entry name" value="WD40_repeat_dom_sf"/>
</dbReference>
<dbReference type="HOGENOM" id="CLU_020445_3_1_1"/>
<dbReference type="Proteomes" id="UP000005222">
    <property type="component" value="Chromosome G"/>
</dbReference>
<accession>G8YKG5</accession>
<feature type="compositionally biased region" description="Acidic residues" evidence="5">
    <location>
        <begin position="414"/>
        <end position="431"/>
    </location>
</feature>
<name>G8YKG5_PICSO</name>
<feature type="repeat" description="WD" evidence="4">
    <location>
        <begin position="306"/>
        <end position="348"/>
    </location>
</feature>
<dbReference type="InterPro" id="IPR001680">
    <property type="entry name" value="WD40_rpt"/>
</dbReference>
<feature type="repeat" description="WD" evidence="4">
    <location>
        <begin position="374"/>
        <end position="407"/>
    </location>
</feature>
<dbReference type="InterPro" id="IPR050459">
    <property type="entry name" value="WD_repeat_RBAP46/RBAP48/MSI1"/>
</dbReference>
<dbReference type="SMART" id="SM00320">
    <property type="entry name" value="WD40"/>
    <property type="match status" value="6"/>
</dbReference>
<keyword evidence="2" id="KW-0677">Repeat</keyword>
<dbReference type="Pfam" id="PF00400">
    <property type="entry name" value="WD40"/>
    <property type="match status" value="2"/>
</dbReference>
<dbReference type="InterPro" id="IPR015943">
    <property type="entry name" value="WD40/YVTN_repeat-like_dom_sf"/>
</dbReference>
<evidence type="ECO:0000313" key="7">
    <source>
        <dbReference type="EMBL" id="CCE80045.1"/>
    </source>
</evidence>
<feature type="region of interest" description="Disordered" evidence="5">
    <location>
        <begin position="414"/>
        <end position="455"/>
    </location>
</feature>